<evidence type="ECO:0000313" key="5">
    <source>
        <dbReference type="EMBL" id="GLW90594.1"/>
    </source>
</evidence>
<dbReference type="PANTHER" id="PTHR43580:SF2">
    <property type="entry name" value="CYTOKINE-LIKE NUCLEAR FACTOR N-PAC"/>
    <property type="match status" value="1"/>
</dbReference>
<gene>
    <name evidence="5" type="primary">mmsB</name>
    <name evidence="5" type="ORF">Aglo03_14100</name>
</gene>
<dbReference type="EMBL" id="BSSD01000001">
    <property type="protein sequence ID" value="GLW90594.1"/>
    <property type="molecule type" value="Genomic_DNA"/>
</dbReference>
<dbReference type="Proteomes" id="UP001165042">
    <property type="component" value="Unassembled WGS sequence"/>
</dbReference>
<dbReference type="InterPro" id="IPR036291">
    <property type="entry name" value="NAD(P)-bd_dom_sf"/>
</dbReference>
<evidence type="ECO:0000313" key="6">
    <source>
        <dbReference type="Proteomes" id="UP001165042"/>
    </source>
</evidence>
<sequence>MTTPDVSRSPVTVIGLGLMGTALAAALLRDGHPTTVWNRSAGKAADVVAGGAALADSVTEAISASPLVIICVTDYDAVHALLDPEREALAGRVLVNLTTGTSTQARETAEWAAEHGIHYLDGAIMAIPPDIGTAAAMVLYSGPRSAFEPHEGTFAALGTTTYLDADHGLSALYDMALLSIMWGVLNSFLHGAALLGTAGVKATAFAPLANTMIGVVTEYVTAYAPQVDAREYPADDATIAIHLGGIDHLVHESEALGVNAELPRLAKLLVERAVADGHAGSGYAALFEQFTRN</sequence>
<dbReference type="Gene3D" id="3.40.50.720">
    <property type="entry name" value="NAD(P)-binding Rossmann-like Domain"/>
    <property type="match status" value="1"/>
</dbReference>
<dbReference type="SUPFAM" id="SSF51735">
    <property type="entry name" value="NAD(P)-binding Rossmann-fold domains"/>
    <property type="match status" value="1"/>
</dbReference>
<dbReference type="GO" id="GO:0140673">
    <property type="term" value="P:transcription elongation-coupled chromatin remodeling"/>
    <property type="evidence" value="ECO:0007669"/>
    <property type="project" value="TreeGrafter"/>
</dbReference>
<dbReference type="InterPro" id="IPR013328">
    <property type="entry name" value="6PGD_dom2"/>
</dbReference>
<comment type="similarity">
    <text evidence="1">Belongs to the HIBADH-related family.</text>
</comment>
<dbReference type="InterPro" id="IPR048666">
    <property type="entry name" value="RedAm-like_C"/>
</dbReference>
<dbReference type="GO" id="GO:0031491">
    <property type="term" value="F:nucleosome binding"/>
    <property type="evidence" value="ECO:0007669"/>
    <property type="project" value="TreeGrafter"/>
</dbReference>
<dbReference type="GO" id="GO:0000785">
    <property type="term" value="C:chromatin"/>
    <property type="evidence" value="ECO:0007669"/>
    <property type="project" value="TreeGrafter"/>
</dbReference>
<accession>A0A9W6QLA7</accession>
<dbReference type="GO" id="GO:0050661">
    <property type="term" value="F:NADP binding"/>
    <property type="evidence" value="ECO:0007669"/>
    <property type="project" value="InterPro"/>
</dbReference>
<dbReference type="RefSeq" id="WP_285608711.1">
    <property type="nucleotide sequence ID" value="NZ_BSSD01000001.1"/>
</dbReference>
<dbReference type="GO" id="GO:0003677">
    <property type="term" value="F:DNA binding"/>
    <property type="evidence" value="ECO:0007669"/>
    <property type="project" value="TreeGrafter"/>
</dbReference>
<reference evidence="5" key="1">
    <citation type="submission" date="2023-02" db="EMBL/GenBank/DDBJ databases">
        <title>Actinokineospora globicatena NBRC 15670.</title>
        <authorList>
            <person name="Ichikawa N."/>
            <person name="Sato H."/>
            <person name="Tonouchi N."/>
        </authorList>
    </citation>
    <scope>NUCLEOTIDE SEQUENCE</scope>
    <source>
        <strain evidence="5">NBRC 15670</strain>
    </source>
</reference>
<comment type="caution">
    <text evidence="5">The sequence shown here is derived from an EMBL/GenBank/DDBJ whole genome shotgun (WGS) entry which is preliminary data.</text>
</comment>
<dbReference type="AlphaFoldDB" id="A0A9W6QLA7"/>
<evidence type="ECO:0000256" key="2">
    <source>
        <dbReference type="ARBA" id="ARBA00023002"/>
    </source>
</evidence>
<dbReference type="Pfam" id="PF21761">
    <property type="entry name" value="RedAm-like_C"/>
    <property type="match status" value="1"/>
</dbReference>
<dbReference type="GO" id="GO:0016491">
    <property type="term" value="F:oxidoreductase activity"/>
    <property type="evidence" value="ECO:0007669"/>
    <property type="project" value="UniProtKB-KW"/>
</dbReference>
<keyword evidence="6" id="KW-1185">Reference proteome</keyword>
<evidence type="ECO:0000256" key="1">
    <source>
        <dbReference type="ARBA" id="ARBA00009080"/>
    </source>
</evidence>
<name>A0A9W6QLA7_9PSEU</name>
<feature type="domain" description="6-phosphogluconate dehydrogenase NADP-binding" evidence="3">
    <location>
        <begin position="11"/>
        <end position="161"/>
    </location>
</feature>
<protein>
    <submittedName>
        <fullName evidence="5">3-hydroxyisobutyrate dehydrogenase</fullName>
    </submittedName>
</protein>
<evidence type="ECO:0000259" key="4">
    <source>
        <dbReference type="Pfam" id="PF21761"/>
    </source>
</evidence>
<dbReference type="InterPro" id="IPR051265">
    <property type="entry name" value="HIBADH-related_NP60_sf"/>
</dbReference>
<dbReference type="InterPro" id="IPR015815">
    <property type="entry name" value="HIBADH-related"/>
</dbReference>
<dbReference type="Gene3D" id="1.10.1040.10">
    <property type="entry name" value="N-(1-d-carboxylethyl)-l-norvaline Dehydrogenase, domain 2"/>
    <property type="match status" value="1"/>
</dbReference>
<proteinExistence type="inferred from homology"/>
<dbReference type="InterPro" id="IPR006115">
    <property type="entry name" value="6PGDH_NADP-bd"/>
</dbReference>
<dbReference type="Pfam" id="PF03446">
    <property type="entry name" value="NAD_binding_2"/>
    <property type="match status" value="1"/>
</dbReference>
<organism evidence="5 6">
    <name type="scientific">Actinokineospora globicatena</name>
    <dbReference type="NCBI Taxonomy" id="103729"/>
    <lineage>
        <taxon>Bacteria</taxon>
        <taxon>Bacillati</taxon>
        <taxon>Actinomycetota</taxon>
        <taxon>Actinomycetes</taxon>
        <taxon>Pseudonocardiales</taxon>
        <taxon>Pseudonocardiaceae</taxon>
        <taxon>Actinokineospora</taxon>
    </lineage>
</organism>
<keyword evidence="2" id="KW-0560">Oxidoreductase</keyword>
<dbReference type="PIRSF" id="PIRSF000103">
    <property type="entry name" value="HIBADH"/>
    <property type="match status" value="1"/>
</dbReference>
<feature type="domain" description="NADPH-dependent reductive aminase-like C-terminal" evidence="4">
    <location>
        <begin position="166"/>
        <end position="291"/>
    </location>
</feature>
<evidence type="ECO:0000259" key="3">
    <source>
        <dbReference type="Pfam" id="PF03446"/>
    </source>
</evidence>
<dbReference type="PANTHER" id="PTHR43580">
    <property type="entry name" value="OXIDOREDUCTASE GLYR1-RELATED"/>
    <property type="match status" value="1"/>
</dbReference>